<sequence>MARVKSFQPIVVDSGYNMILNQRVGQAPVPKPFLIKVERKPASTLWVFFPLKKSNSVFSPMITHPPLLHPNKLPTGPRKPPINVSNINSYIGGHLGLAFLGTFIHILCVCLRKNPPESEKIPPENSGD</sequence>
<proteinExistence type="predicted"/>
<evidence type="ECO:0000313" key="1">
    <source>
        <dbReference type="EMBL" id="KAA1104348.1"/>
    </source>
</evidence>
<dbReference type="EMBL" id="VSWC01000041">
    <property type="protein sequence ID" value="KAA1104348.1"/>
    <property type="molecule type" value="Genomic_DNA"/>
</dbReference>
<organism evidence="1 2">
    <name type="scientific">Puccinia graminis f. sp. tritici</name>
    <dbReference type="NCBI Taxonomy" id="56615"/>
    <lineage>
        <taxon>Eukaryota</taxon>
        <taxon>Fungi</taxon>
        <taxon>Dikarya</taxon>
        <taxon>Basidiomycota</taxon>
        <taxon>Pucciniomycotina</taxon>
        <taxon>Pucciniomycetes</taxon>
        <taxon>Pucciniales</taxon>
        <taxon>Pucciniaceae</taxon>
        <taxon>Puccinia</taxon>
    </lineage>
</organism>
<protein>
    <submittedName>
        <fullName evidence="1">Uncharacterized protein</fullName>
    </submittedName>
</protein>
<dbReference type="AlphaFoldDB" id="A0A5B0PUR1"/>
<gene>
    <name evidence="1" type="ORF">PGT21_020266</name>
</gene>
<accession>A0A5B0PUR1</accession>
<comment type="caution">
    <text evidence="1">The sequence shown here is derived from an EMBL/GenBank/DDBJ whole genome shotgun (WGS) entry which is preliminary data.</text>
</comment>
<dbReference type="Proteomes" id="UP000324748">
    <property type="component" value="Unassembled WGS sequence"/>
</dbReference>
<evidence type="ECO:0000313" key="2">
    <source>
        <dbReference type="Proteomes" id="UP000324748"/>
    </source>
</evidence>
<name>A0A5B0PUR1_PUCGR</name>
<reference evidence="1 2" key="1">
    <citation type="submission" date="2019-05" db="EMBL/GenBank/DDBJ databases">
        <title>Emergence of the Ug99 lineage of the wheat stem rust pathogen through somatic hybridization.</title>
        <authorList>
            <person name="Li F."/>
            <person name="Upadhyaya N.M."/>
            <person name="Sperschneider J."/>
            <person name="Matny O."/>
            <person name="Nguyen-Phuc H."/>
            <person name="Mago R."/>
            <person name="Raley C."/>
            <person name="Miller M.E."/>
            <person name="Silverstein K.A.T."/>
            <person name="Henningsen E."/>
            <person name="Hirsch C.D."/>
            <person name="Visser B."/>
            <person name="Pretorius Z.A."/>
            <person name="Steffenson B.J."/>
            <person name="Schwessinger B."/>
            <person name="Dodds P.N."/>
            <person name="Figueroa M."/>
        </authorList>
    </citation>
    <scope>NUCLEOTIDE SEQUENCE [LARGE SCALE GENOMIC DNA]</scope>
    <source>
        <strain evidence="1">21-0</strain>
    </source>
</reference>
<keyword evidence="2" id="KW-1185">Reference proteome</keyword>